<feature type="compositionally biased region" description="Acidic residues" evidence="1">
    <location>
        <begin position="311"/>
        <end position="321"/>
    </location>
</feature>
<feature type="compositionally biased region" description="Acidic residues" evidence="1">
    <location>
        <begin position="48"/>
        <end position="79"/>
    </location>
</feature>
<feature type="region of interest" description="Disordered" evidence="1">
    <location>
        <begin position="302"/>
        <end position="321"/>
    </location>
</feature>
<feature type="compositionally biased region" description="Basic and acidic residues" evidence="1">
    <location>
        <begin position="1"/>
        <end position="10"/>
    </location>
</feature>
<dbReference type="InterPro" id="IPR025449">
    <property type="entry name" value="JetB"/>
</dbReference>
<gene>
    <name evidence="2" type="ORF">H9847_06415</name>
</gene>
<reference evidence="2" key="1">
    <citation type="journal article" date="2021" name="PeerJ">
        <title>Extensive microbial diversity within the chicken gut microbiome revealed by metagenomics and culture.</title>
        <authorList>
            <person name="Gilroy R."/>
            <person name="Ravi A."/>
            <person name="Getino M."/>
            <person name="Pursley I."/>
            <person name="Horton D.L."/>
            <person name="Alikhan N.F."/>
            <person name="Baker D."/>
            <person name="Gharbi K."/>
            <person name="Hall N."/>
            <person name="Watson M."/>
            <person name="Adriaenssens E.M."/>
            <person name="Foster-Nyarko E."/>
            <person name="Jarju S."/>
            <person name="Secka A."/>
            <person name="Antonio M."/>
            <person name="Oren A."/>
            <person name="Chaudhuri R.R."/>
            <person name="La Ragione R."/>
            <person name="Hildebrand F."/>
            <person name="Pallen M.J."/>
        </authorList>
    </citation>
    <scope>NUCLEOTIDE SEQUENCE</scope>
    <source>
        <strain evidence="2">378</strain>
    </source>
</reference>
<dbReference type="AlphaFoldDB" id="A0A948WZT6"/>
<dbReference type="Proteomes" id="UP000733611">
    <property type="component" value="Unassembled WGS sequence"/>
</dbReference>
<accession>A0A948WZT6</accession>
<evidence type="ECO:0000313" key="2">
    <source>
        <dbReference type="EMBL" id="MBU3844484.1"/>
    </source>
</evidence>
<proteinExistence type="predicted"/>
<sequence>MSLVDDEHQKTPANMGLRPEMGGAAVGTSHNSAAFNALMGIGTAQDADESAYDDADSDAADSDADASAFDEGEAGDDVAGDAQSTTTTRKGVLRLVPIGTIVVTLLKGYIERDDNKVLFESLVRQQLEVETLCRTLFLQLIVDNDAGYAYVRSVSEEELPNDVSQRPPRLLSRKPLPFYDSLILILLRQRLLDFDMSGQFGRLVLERSEILTLVKTFIRQVNNDKRLDDNINKAIDNLCALGLLSKNKSGKVNGAKATTKAQTRDMERIEVRRIISVIVSPEVLKQADETLESYLKHIKEGGRAKNRLSSGDDDDDDSSLM</sequence>
<evidence type="ECO:0000256" key="1">
    <source>
        <dbReference type="SAM" id="MobiDB-lite"/>
    </source>
</evidence>
<evidence type="ECO:0000313" key="3">
    <source>
        <dbReference type="Proteomes" id="UP000733611"/>
    </source>
</evidence>
<feature type="region of interest" description="Disordered" evidence="1">
    <location>
        <begin position="48"/>
        <end position="86"/>
    </location>
</feature>
<comment type="caution">
    <text evidence="2">The sequence shown here is derived from an EMBL/GenBank/DDBJ whole genome shotgun (WGS) entry which is preliminary data.</text>
</comment>
<dbReference type="Pfam" id="PF13835">
    <property type="entry name" value="DUF4194"/>
    <property type="match status" value="1"/>
</dbReference>
<name>A0A948WZT6_9GAMM</name>
<feature type="region of interest" description="Disordered" evidence="1">
    <location>
        <begin position="1"/>
        <end position="23"/>
    </location>
</feature>
<dbReference type="EMBL" id="JAHLFE010000130">
    <property type="protein sequence ID" value="MBU3844484.1"/>
    <property type="molecule type" value="Genomic_DNA"/>
</dbReference>
<protein>
    <submittedName>
        <fullName evidence="2">DUF4194 domain-containing protein</fullName>
    </submittedName>
</protein>
<organism evidence="2 3">
    <name type="scientific">Candidatus Anaerobiospirillum pullicola</name>
    <dbReference type="NCBI Taxonomy" id="2838451"/>
    <lineage>
        <taxon>Bacteria</taxon>
        <taxon>Pseudomonadati</taxon>
        <taxon>Pseudomonadota</taxon>
        <taxon>Gammaproteobacteria</taxon>
        <taxon>Aeromonadales</taxon>
        <taxon>Succinivibrionaceae</taxon>
        <taxon>Anaerobiospirillum</taxon>
    </lineage>
</organism>
<reference evidence="2" key="2">
    <citation type="submission" date="2021-04" db="EMBL/GenBank/DDBJ databases">
        <authorList>
            <person name="Gilroy R."/>
        </authorList>
    </citation>
    <scope>NUCLEOTIDE SEQUENCE</scope>
    <source>
        <strain evidence="2">378</strain>
    </source>
</reference>